<feature type="non-terminal residue" evidence="2">
    <location>
        <position position="490"/>
    </location>
</feature>
<comment type="caution">
    <text evidence="2">The sequence shown here is derived from an EMBL/GenBank/DDBJ whole genome shotgun (WGS) entry which is preliminary data.</text>
</comment>
<evidence type="ECO:0000313" key="2">
    <source>
        <dbReference type="EMBL" id="CAA0814756.1"/>
    </source>
</evidence>
<feature type="region of interest" description="Disordered" evidence="1">
    <location>
        <begin position="310"/>
        <end position="351"/>
    </location>
</feature>
<protein>
    <submittedName>
        <fullName evidence="2">Uncharacterized protein</fullName>
    </submittedName>
</protein>
<feature type="non-terminal residue" evidence="2">
    <location>
        <position position="1"/>
    </location>
</feature>
<organism evidence="2 3">
    <name type="scientific">Striga hermonthica</name>
    <name type="common">Purple witchweed</name>
    <name type="synonym">Buchnera hermonthica</name>
    <dbReference type="NCBI Taxonomy" id="68872"/>
    <lineage>
        <taxon>Eukaryota</taxon>
        <taxon>Viridiplantae</taxon>
        <taxon>Streptophyta</taxon>
        <taxon>Embryophyta</taxon>
        <taxon>Tracheophyta</taxon>
        <taxon>Spermatophyta</taxon>
        <taxon>Magnoliopsida</taxon>
        <taxon>eudicotyledons</taxon>
        <taxon>Gunneridae</taxon>
        <taxon>Pentapetalae</taxon>
        <taxon>asterids</taxon>
        <taxon>lamiids</taxon>
        <taxon>Lamiales</taxon>
        <taxon>Orobanchaceae</taxon>
        <taxon>Buchnereae</taxon>
        <taxon>Striga</taxon>
    </lineage>
</organism>
<dbReference type="AlphaFoldDB" id="A0A9N7R5R7"/>
<evidence type="ECO:0000313" key="3">
    <source>
        <dbReference type="Proteomes" id="UP001153555"/>
    </source>
</evidence>
<proteinExistence type="predicted"/>
<accession>A0A9N7R5R7</accession>
<keyword evidence="3" id="KW-1185">Reference proteome</keyword>
<evidence type="ECO:0000256" key="1">
    <source>
        <dbReference type="SAM" id="MobiDB-lite"/>
    </source>
</evidence>
<reference evidence="2" key="1">
    <citation type="submission" date="2019-12" db="EMBL/GenBank/DDBJ databases">
        <authorList>
            <person name="Scholes J."/>
        </authorList>
    </citation>
    <scope>NUCLEOTIDE SEQUENCE</scope>
</reference>
<feature type="region of interest" description="Disordered" evidence="1">
    <location>
        <begin position="389"/>
        <end position="429"/>
    </location>
</feature>
<gene>
    <name evidence="2" type="ORF">SHERM_15023</name>
</gene>
<sequence length="490" mass="52829">SEHFSCSPLATRTSNGSTFVVGNFNFRDRSALMKLCDDPLSTSTTTRRSLTNAGSRIVVGPLVPAIACIEISASSSGTPISTSCSQSFSISGSSSFGSITWMTKAWLHRWPGVNFSSHLKQSPFSRRCFISSGVKCLTGGRVLLVGRELSGGRPLGTISLASGCARRVSGDTEVVINPSESDKEEDDGLVLWLENMLEEPSSPISRPSCVRDWPKGCGPQAELKVKKCRAKRRRKTRAQKASRCCGPCTRKKRAWHTEFERRGRLGMEDGWIWRAGDCIGLDGWDPWSSGDKGIDEDRLSGVWRASCGDARKRSKGRGAERRGSDEMLDTSNARPCAGRRQAAGVGETRGTTGVRGCAIGDRGTGVDGTREHAGLCAEGIGGVGRMHAQGRSRKSSAQGNARVTGVREKPSPRGTRQGNGGARDDAATQPGIPWRLEAGAESVRFQVITTFQVSHVRYFISHVILSYDFQKSNYFVLAGPVDTGAALYST</sequence>
<dbReference type="EMBL" id="CACSLK010012206">
    <property type="protein sequence ID" value="CAA0814756.1"/>
    <property type="molecule type" value="Genomic_DNA"/>
</dbReference>
<name>A0A9N7R5R7_STRHE</name>
<dbReference type="Proteomes" id="UP001153555">
    <property type="component" value="Unassembled WGS sequence"/>
</dbReference>